<feature type="binding site" evidence="9">
    <location>
        <begin position="257"/>
        <end position="261"/>
    </location>
    <ligand>
        <name>substrate</name>
    </ligand>
</feature>
<organism evidence="12 13">
    <name type="scientific">Dermacoccus nishinomiyaensis</name>
    <dbReference type="NCBI Taxonomy" id="1274"/>
    <lineage>
        <taxon>Bacteria</taxon>
        <taxon>Bacillati</taxon>
        <taxon>Actinomycetota</taxon>
        <taxon>Actinomycetes</taxon>
        <taxon>Micrococcales</taxon>
        <taxon>Dermacoccaceae</taxon>
        <taxon>Dermacoccus</taxon>
    </lineage>
</organism>
<dbReference type="InterPro" id="IPR028357">
    <property type="entry name" value="UDPglc_DH_bac"/>
</dbReference>
<dbReference type="GeneID" id="41841585"/>
<dbReference type="Pfam" id="PF03721">
    <property type="entry name" value="UDPG_MGDP_dh_N"/>
    <property type="match status" value="1"/>
</dbReference>
<dbReference type="PANTHER" id="PTHR43750">
    <property type="entry name" value="UDP-GLUCOSE 6-DEHYDROGENASE TUAD"/>
    <property type="match status" value="1"/>
</dbReference>
<dbReference type="SUPFAM" id="SSF51735">
    <property type="entry name" value="NAD(P)-binding Rossmann-fold domains"/>
    <property type="match status" value="1"/>
</dbReference>
<dbReference type="PIRSF" id="PIRSF000124">
    <property type="entry name" value="UDPglc_GDPman_dh"/>
    <property type="match status" value="1"/>
</dbReference>
<dbReference type="GO" id="GO:0006065">
    <property type="term" value="P:UDP-glucuronate biosynthetic process"/>
    <property type="evidence" value="ECO:0007669"/>
    <property type="project" value="UniProtKB-UniPathway"/>
</dbReference>
<dbReference type="Proteomes" id="UP000027986">
    <property type="component" value="Chromosome"/>
</dbReference>
<keyword evidence="13" id="KW-1185">Reference proteome</keyword>
<feature type="domain" description="UDP-glucose/GDP-mannose dehydrogenase C-terminal" evidence="11">
    <location>
        <begin position="324"/>
        <end position="425"/>
    </location>
</feature>
<reference evidence="12 13" key="1">
    <citation type="submission" date="2014-07" db="EMBL/GenBank/DDBJ databases">
        <title>Genome Sequencing of Dermacoccus nishinomiyaensis.</title>
        <authorList>
            <person name="Hong K.W."/>
            <person name="Chan K.G."/>
        </authorList>
    </citation>
    <scope>NUCLEOTIDE SEQUENCE [LARGE SCALE GENOMIC DNA]</scope>
    <source>
        <strain evidence="12 13">M25</strain>
    </source>
</reference>
<feature type="binding site" evidence="10">
    <location>
        <position position="157"/>
    </location>
    <ligand>
        <name>NAD(+)</name>
        <dbReference type="ChEBI" id="CHEBI:57540"/>
    </ligand>
</feature>
<feature type="binding site" evidence="9">
    <location>
        <position position="331"/>
    </location>
    <ligand>
        <name>substrate</name>
    </ligand>
</feature>
<feature type="binding site" evidence="10">
    <location>
        <position position="123"/>
    </location>
    <ligand>
        <name>NAD(+)</name>
        <dbReference type="ChEBI" id="CHEBI:57540"/>
    </ligand>
</feature>
<evidence type="ECO:0000313" key="12">
    <source>
        <dbReference type="EMBL" id="AIF41339.1"/>
    </source>
</evidence>
<evidence type="ECO:0000256" key="7">
    <source>
        <dbReference type="PIRNR" id="PIRNR000124"/>
    </source>
</evidence>
<dbReference type="InterPro" id="IPR036220">
    <property type="entry name" value="UDP-Glc/GDP-Man_DH_C_sf"/>
</dbReference>
<dbReference type="UniPathway" id="UPA00038">
    <property type="reaction ID" value="UER00491"/>
</dbReference>
<dbReference type="InterPro" id="IPR001732">
    <property type="entry name" value="UDP-Glc/GDP-Man_DH_N"/>
</dbReference>
<feature type="binding site" evidence="10">
    <location>
        <position position="338"/>
    </location>
    <ligand>
        <name>NAD(+)</name>
        <dbReference type="ChEBI" id="CHEBI:57540"/>
    </ligand>
</feature>
<dbReference type="InterPro" id="IPR008927">
    <property type="entry name" value="6-PGluconate_DH-like_C_sf"/>
</dbReference>
<dbReference type="eggNOG" id="COG1004">
    <property type="taxonomic scope" value="Bacteria"/>
</dbReference>
<dbReference type="EC" id="1.1.1.22" evidence="3 7"/>
<protein>
    <recommendedName>
        <fullName evidence="3 7">UDP-glucose 6-dehydrogenase</fullName>
        <ecNumber evidence="3 7">1.1.1.22</ecNumber>
    </recommendedName>
</protein>
<evidence type="ECO:0000256" key="9">
    <source>
        <dbReference type="PIRSR" id="PIRSR500134-2"/>
    </source>
</evidence>
<evidence type="ECO:0000256" key="8">
    <source>
        <dbReference type="PIRSR" id="PIRSR500134-1"/>
    </source>
</evidence>
<name>A0A075JHD9_9MICO</name>
<dbReference type="InterPro" id="IPR014027">
    <property type="entry name" value="UDP-Glc/GDP-Man_DH_C"/>
</dbReference>
<dbReference type="SUPFAM" id="SSF52413">
    <property type="entry name" value="UDP-glucose/GDP-mannose dehydrogenase C-terminal domain"/>
    <property type="match status" value="1"/>
</dbReference>
<dbReference type="SUPFAM" id="SSF48179">
    <property type="entry name" value="6-phosphogluconate dehydrogenase C-terminal domain-like"/>
    <property type="match status" value="1"/>
</dbReference>
<feature type="binding site" evidence="9">
    <location>
        <position position="212"/>
    </location>
    <ligand>
        <name>substrate</name>
    </ligand>
</feature>
<dbReference type="GO" id="GO:0051287">
    <property type="term" value="F:NAD binding"/>
    <property type="evidence" value="ECO:0007669"/>
    <property type="project" value="InterPro"/>
</dbReference>
<evidence type="ECO:0000256" key="6">
    <source>
        <dbReference type="ARBA" id="ARBA00047473"/>
    </source>
</evidence>
<evidence type="ECO:0000259" key="11">
    <source>
        <dbReference type="SMART" id="SM00984"/>
    </source>
</evidence>
<comment type="catalytic activity">
    <reaction evidence="6 7">
        <text>UDP-alpha-D-glucose + 2 NAD(+) + H2O = UDP-alpha-D-glucuronate + 2 NADH + 3 H(+)</text>
        <dbReference type="Rhea" id="RHEA:23596"/>
        <dbReference type="ChEBI" id="CHEBI:15377"/>
        <dbReference type="ChEBI" id="CHEBI:15378"/>
        <dbReference type="ChEBI" id="CHEBI:57540"/>
        <dbReference type="ChEBI" id="CHEBI:57945"/>
        <dbReference type="ChEBI" id="CHEBI:58052"/>
        <dbReference type="ChEBI" id="CHEBI:58885"/>
        <dbReference type="EC" id="1.1.1.22"/>
    </reaction>
</comment>
<dbReference type="Gene3D" id="3.40.50.720">
    <property type="entry name" value="NAD(P)-binding Rossmann-like Domain"/>
    <property type="match status" value="2"/>
</dbReference>
<accession>A0A075JHD9</accession>
<dbReference type="InterPro" id="IPR017476">
    <property type="entry name" value="UDP-Glc/GDP-Man"/>
</dbReference>
<evidence type="ECO:0000256" key="3">
    <source>
        <dbReference type="ARBA" id="ARBA00012954"/>
    </source>
</evidence>
<dbReference type="InterPro" id="IPR036291">
    <property type="entry name" value="NAD(P)-bd_dom_sf"/>
</dbReference>
<dbReference type="EMBL" id="CP008889">
    <property type="protein sequence ID" value="AIF41339.1"/>
    <property type="molecule type" value="Genomic_DNA"/>
</dbReference>
<feature type="binding site" evidence="9">
    <location>
        <begin position="154"/>
        <end position="157"/>
    </location>
    <ligand>
        <name>substrate</name>
    </ligand>
</feature>
<dbReference type="PANTHER" id="PTHR43750:SF3">
    <property type="entry name" value="UDP-GLUCOSE 6-DEHYDROGENASE TUAD"/>
    <property type="match status" value="1"/>
</dbReference>
<dbReference type="Pfam" id="PF03720">
    <property type="entry name" value="UDPG_MGDP_dh_C"/>
    <property type="match status" value="1"/>
</dbReference>
<evidence type="ECO:0000256" key="4">
    <source>
        <dbReference type="ARBA" id="ARBA00023002"/>
    </source>
</evidence>
<dbReference type="SMART" id="SM00984">
    <property type="entry name" value="UDPG_MGDP_dh_C"/>
    <property type="match status" value="1"/>
</dbReference>
<keyword evidence="4 7" id="KW-0560">Oxidoreductase</keyword>
<feature type="binding site" evidence="10">
    <location>
        <position position="87"/>
    </location>
    <ligand>
        <name>NAD(+)</name>
        <dbReference type="ChEBI" id="CHEBI:57540"/>
    </ligand>
</feature>
<evidence type="ECO:0000313" key="13">
    <source>
        <dbReference type="Proteomes" id="UP000027986"/>
    </source>
</evidence>
<feature type="binding site" evidence="10">
    <location>
        <position position="37"/>
    </location>
    <ligand>
        <name>NAD(+)</name>
        <dbReference type="ChEBI" id="CHEBI:57540"/>
    </ligand>
</feature>
<proteinExistence type="inferred from homology"/>
<comment type="similarity">
    <text evidence="2 7">Belongs to the UDP-glucose/GDP-mannose dehydrogenase family.</text>
</comment>
<dbReference type="Gene3D" id="1.20.5.100">
    <property type="entry name" value="Cytochrome c1, transmembrane anchor, C-terminal"/>
    <property type="match status" value="1"/>
</dbReference>
<dbReference type="KEGG" id="dni:HX89_10765"/>
<dbReference type="Pfam" id="PF00984">
    <property type="entry name" value="UDPG_MGDP_dh"/>
    <property type="match status" value="1"/>
</dbReference>
<dbReference type="GO" id="GO:0003979">
    <property type="term" value="F:UDP-glucose 6-dehydrogenase activity"/>
    <property type="evidence" value="ECO:0007669"/>
    <property type="project" value="UniProtKB-EC"/>
</dbReference>
<evidence type="ECO:0000256" key="5">
    <source>
        <dbReference type="ARBA" id="ARBA00023027"/>
    </source>
</evidence>
<dbReference type="NCBIfam" id="TIGR03026">
    <property type="entry name" value="NDP-sugDHase"/>
    <property type="match status" value="1"/>
</dbReference>
<sequence length="447" mass="47251">MGLKISVIGTGYLGAVHAACMAELGHDVVGVDTDVLKIEALAAGRSPIFEPGLPELLVSARASGRLRWSTDIADVADADVHFVCVGTPQKPGEYAANTDYVFGAFASLAPHMKAGSVAVGKSTVPVGTVPRVLEVLQAGVCEGVDARLIWNPEFLREGFAVKDTLTPDRFVYGVEREFAEANVARLDEVYARALAAGTPRLVTNFATAELVKVSANAFLATKISFINSMAEVCEASGGDVVALADAIGHDERIGRKFLGAGVGFGGGCLPKDIRAFMARGEELGLAESVEFLRTVDATNVRRRSRVVELVRDVLGEDVVGAPVAVLGAAFKPNSDDIRDSPALDVAERLVALGVDVRVHDPEALAVARAQRPGPGYVDTVDEALVGARVVVLLTEWQVYRDLDPADVAEQVAGRVLIDGRNALDRQRWAEAGFTVHALGRPTIPPAS</sequence>
<gene>
    <name evidence="12" type="ORF">HX89_10765</name>
</gene>
<dbReference type="AlphaFoldDB" id="A0A075JHD9"/>
<dbReference type="OrthoDB" id="5193947at2"/>
<evidence type="ECO:0000256" key="10">
    <source>
        <dbReference type="PIRSR" id="PIRSR500134-3"/>
    </source>
</evidence>
<evidence type="ECO:0000256" key="2">
    <source>
        <dbReference type="ARBA" id="ARBA00006601"/>
    </source>
</evidence>
<feature type="binding site" evidence="10">
    <location>
        <position position="271"/>
    </location>
    <ligand>
        <name>NAD(+)</name>
        <dbReference type="ChEBI" id="CHEBI:57540"/>
    </ligand>
</feature>
<comment type="pathway">
    <text evidence="1">Nucleotide-sugar biosynthesis; UDP-alpha-D-glucuronate biosynthesis; UDP-alpha-D-glucuronate from UDP-alpha-D-glucose: step 1/1.</text>
</comment>
<feature type="active site" description="Nucleophile" evidence="8">
    <location>
        <position position="268"/>
    </location>
</feature>
<dbReference type="GO" id="GO:0000271">
    <property type="term" value="P:polysaccharide biosynthetic process"/>
    <property type="evidence" value="ECO:0007669"/>
    <property type="project" value="InterPro"/>
</dbReference>
<dbReference type="HOGENOM" id="CLU_023810_1_2_11"/>
<feature type="binding site" evidence="9">
    <location>
        <position position="265"/>
    </location>
    <ligand>
        <name>substrate</name>
    </ligand>
</feature>
<evidence type="ECO:0000256" key="1">
    <source>
        <dbReference type="ARBA" id="ARBA00004701"/>
    </source>
</evidence>
<dbReference type="RefSeq" id="WP_038569067.1">
    <property type="nucleotide sequence ID" value="NZ_CP008889.1"/>
</dbReference>
<feature type="binding site" evidence="10">
    <location>
        <position position="32"/>
    </location>
    <ligand>
        <name>NAD(+)</name>
        <dbReference type="ChEBI" id="CHEBI:57540"/>
    </ligand>
</feature>
<dbReference type="InterPro" id="IPR014026">
    <property type="entry name" value="UDP-Glc/GDP-Man_DH_dimer"/>
</dbReference>
<keyword evidence="5 7" id="KW-0520">NAD</keyword>
<dbReference type="PIRSF" id="PIRSF500134">
    <property type="entry name" value="UDPglc_DH_bac"/>
    <property type="match status" value="1"/>
</dbReference>